<evidence type="ECO:0000313" key="5">
    <source>
        <dbReference type="Proteomes" id="UP000001568"/>
    </source>
</evidence>
<name>A4RVE6_OSTLU</name>
<proteinExistence type="inferred from homology"/>
<dbReference type="OrthoDB" id="494827at2759"/>
<dbReference type="OMA" id="SECRYAI"/>
<gene>
    <name evidence="4" type="ORF">OSTLU_37128</name>
</gene>
<comment type="similarity">
    <text evidence="1">Belongs to the actin-binding proteins ADF family.</text>
</comment>
<dbReference type="CDD" id="cd11286">
    <property type="entry name" value="ADF_cofilin_like"/>
    <property type="match status" value="1"/>
</dbReference>
<keyword evidence="5" id="KW-1185">Reference proteome</keyword>
<dbReference type="InterPro" id="IPR017904">
    <property type="entry name" value="ADF/Cofilin"/>
</dbReference>
<dbReference type="SUPFAM" id="SSF55753">
    <property type="entry name" value="Actin depolymerizing proteins"/>
    <property type="match status" value="1"/>
</dbReference>
<keyword evidence="2" id="KW-0009">Actin-binding</keyword>
<dbReference type="PANTHER" id="PTHR11913">
    <property type="entry name" value="COFILIN-RELATED"/>
    <property type="match status" value="1"/>
</dbReference>
<dbReference type="eggNOG" id="KOG1735">
    <property type="taxonomic scope" value="Eukaryota"/>
</dbReference>
<dbReference type="GO" id="GO:0015629">
    <property type="term" value="C:actin cytoskeleton"/>
    <property type="evidence" value="ECO:0007669"/>
    <property type="project" value="InterPro"/>
</dbReference>
<reference evidence="4 5" key="1">
    <citation type="journal article" date="2007" name="Proc. Natl. Acad. Sci. U.S.A.">
        <title>The tiny eukaryote Ostreococcus provides genomic insights into the paradox of plankton speciation.</title>
        <authorList>
            <person name="Palenik B."/>
            <person name="Grimwood J."/>
            <person name="Aerts A."/>
            <person name="Rouze P."/>
            <person name="Salamov A."/>
            <person name="Putnam N."/>
            <person name="Dupont C."/>
            <person name="Jorgensen R."/>
            <person name="Derelle E."/>
            <person name="Rombauts S."/>
            <person name="Zhou K."/>
            <person name="Otillar R."/>
            <person name="Merchant S.S."/>
            <person name="Podell S."/>
            <person name="Gaasterland T."/>
            <person name="Napoli C."/>
            <person name="Gendler K."/>
            <person name="Manuell A."/>
            <person name="Tai V."/>
            <person name="Vallon O."/>
            <person name="Piganeau G."/>
            <person name="Jancek S."/>
            <person name="Heijde M."/>
            <person name="Jabbari K."/>
            <person name="Bowler C."/>
            <person name="Lohr M."/>
            <person name="Robbens S."/>
            <person name="Werner G."/>
            <person name="Dubchak I."/>
            <person name="Pazour G.J."/>
            <person name="Ren Q."/>
            <person name="Paulsen I."/>
            <person name="Delwiche C."/>
            <person name="Schmutz J."/>
            <person name="Rokhsar D."/>
            <person name="Van de Peer Y."/>
            <person name="Moreau H."/>
            <person name="Grigoriev I.V."/>
        </authorList>
    </citation>
    <scope>NUCLEOTIDE SEQUENCE [LARGE SCALE GENOMIC DNA]</scope>
    <source>
        <strain evidence="4 5">CCE9901</strain>
    </source>
</reference>
<dbReference type="GO" id="GO:0003779">
    <property type="term" value="F:actin binding"/>
    <property type="evidence" value="ECO:0007669"/>
    <property type="project" value="UniProtKB-KW"/>
</dbReference>
<dbReference type="EMBL" id="CP000584">
    <property type="protein sequence ID" value="ABO95703.1"/>
    <property type="molecule type" value="Genomic_DNA"/>
</dbReference>
<organism evidence="4 5">
    <name type="scientific">Ostreococcus lucimarinus (strain CCE9901)</name>
    <dbReference type="NCBI Taxonomy" id="436017"/>
    <lineage>
        <taxon>Eukaryota</taxon>
        <taxon>Viridiplantae</taxon>
        <taxon>Chlorophyta</taxon>
        <taxon>Mamiellophyceae</taxon>
        <taxon>Mamiellales</taxon>
        <taxon>Bathycoccaceae</taxon>
        <taxon>Ostreococcus</taxon>
    </lineage>
</organism>
<dbReference type="Pfam" id="PF00241">
    <property type="entry name" value="Cofilin_ADF"/>
    <property type="match status" value="1"/>
</dbReference>
<dbReference type="GeneID" id="5001485"/>
<sequence>MSGVAVAEDCLSVFNKVKMRSNGLQWATFRVEENEGSVLTAATGEVSGDYDDFIAALPESECRYAIYDYKYVNADDCEFSKLVFVVWNPDSARLKNKMLYASTKDFFKSRLSGIAVEIQATDYDEVSEAELRENIGITLTRK</sequence>
<evidence type="ECO:0000313" key="4">
    <source>
        <dbReference type="EMBL" id="ABO95703.1"/>
    </source>
</evidence>
<dbReference type="Gene3D" id="3.40.20.10">
    <property type="entry name" value="Severin"/>
    <property type="match status" value="1"/>
</dbReference>
<protein>
    <recommendedName>
        <fullName evidence="3">ADF-H domain-containing protein</fullName>
    </recommendedName>
</protein>
<dbReference type="PROSITE" id="PS51263">
    <property type="entry name" value="ADF_H"/>
    <property type="match status" value="1"/>
</dbReference>
<accession>A4RVE6</accession>
<dbReference type="RefSeq" id="XP_001417410.1">
    <property type="nucleotide sequence ID" value="XM_001417373.1"/>
</dbReference>
<dbReference type="HOGENOM" id="CLU_094004_2_2_1"/>
<dbReference type="KEGG" id="olu:OSTLU_37128"/>
<evidence type="ECO:0000256" key="2">
    <source>
        <dbReference type="ARBA" id="ARBA00023203"/>
    </source>
</evidence>
<dbReference type="Proteomes" id="UP000001568">
    <property type="component" value="Chromosome 4"/>
</dbReference>
<dbReference type="InterPro" id="IPR002108">
    <property type="entry name" value="ADF-H"/>
</dbReference>
<dbReference type="AlphaFoldDB" id="A4RVE6"/>
<evidence type="ECO:0000259" key="3">
    <source>
        <dbReference type="PROSITE" id="PS51263"/>
    </source>
</evidence>
<dbReference type="SMART" id="SM00102">
    <property type="entry name" value="ADF"/>
    <property type="match status" value="1"/>
</dbReference>
<dbReference type="Gramene" id="ABO95703">
    <property type="protein sequence ID" value="ABO95703"/>
    <property type="gene ID" value="OSTLU_37128"/>
</dbReference>
<dbReference type="STRING" id="436017.A4RVE6"/>
<dbReference type="GO" id="GO:0030042">
    <property type="term" value="P:actin filament depolymerization"/>
    <property type="evidence" value="ECO:0007669"/>
    <property type="project" value="InterPro"/>
</dbReference>
<dbReference type="InterPro" id="IPR029006">
    <property type="entry name" value="ADF-H/Gelsolin-like_dom_sf"/>
</dbReference>
<evidence type="ECO:0000256" key="1">
    <source>
        <dbReference type="ARBA" id="ARBA00006844"/>
    </source>
</evidence>
<feature type="domain" description="ADF-H" evidence="3">
    <location>
        <begin position="3"/>
        <end position="136"/>
    </location>
</feature>